<evidence type="ECO:0008006" key="3">
    <source>
        <dbReference type="Google" id="ProtNLM"/>
    </source>
</evidence>
<reference evidence="1" key="1">
    <citation type="submission" date="2022-03" db="EMBL/GenBank/DDBJ databases">
        <title>Gramella crocea sp. nov., isolated from activated sludge of a seafood processing plant.</title>
        <authorList>
            <person name="Zhang X."/>
        </authorList>
    </citation>
    <scope>NUCLEOTIDE SEQUENCE</scope>
    <source>
        <strain evidence="1">YJ019</strain>
    </source>
</reference>
<dbReference type="AlphaFoldDB" id="A0A9X1V5I0"/>
<comment type="caution">
    <text evidence="1">The sequence shown here is derived from an EMBL/GenBank/DDBJ whole genome shotgun (WGS) entry which is preliminary data.</text>
</comment>
<dbReference type="Proteomes" id="UP001139226">
    <property type="component" value="Unassembled WGS sequence"/>
</dbReference>
<evidence type="ECO:0000313" key="1">
    <source>
        <dbReference type="EMBL" id="MCH4824599.1"/>
    </source>
</evidence>
<evidence type="ECO:0000313" key="2">
    <source>
        <dbReference type="Proteomes" id="UP001139226"/>
    </source>
</evidence>
<gene>
    <name evidence="1" type="ORF">ML462_15605</name>
</gene>
<keyword evidence="2" id="KW-1185">Reference proteome</keyword>
<protein>
    <recommendedName>
        <fullName evidence="3">Lipoprotein</fullName>
    </recommendedName>
</protein>
<dbReference type="EMBL" id="JAKVTV010000008">
    <property type="protein sequence ID" value="MCH4824599.1"/>
    <property type="molecule type" value="Genomic_DNA"/>
</dbReference>
<proteinExistence type="predicted"/>
<accession>A0A9X1V5I0</accession>
<organism evidence="1 2">
    <name type="scientific">Christiangramia lutea</name>
    <dbReference type="NCBI Taxonomy" id="1607951"/>
    <lineage>
        <taxon>Bacteria</taxon>
        <taxon>Pseudomonadati</taxon>
        <taxon>Bacteroidota</taxon>
        <taxon>Flavobacteriia</taxon>
        <taxon>Flavobacteriales</taxon>
        <taxon>Flavobacteriaceae</taxon>
        <taxon>Christiangramia</taxon>
    </lineage>
</organism>
<dbReference type="PROSITE" id="PS51257">
    <property type="entry name" value="PROKAR_LIPOPROTEIN"/>
    <property type="match status" value="1"/>
</dbReference>
<dbReference type="RefSeq" id="WP_240714766.1">
    <property type="nucleotide sequence ID" value="NZ_JAKVTV010000008.1"/>
</dbReference>
<sequence length="157" mass="18098">MKKLLLALLTIVLISCTSDDPENCCIYISLGTDIKYENSEGINLLNDSNTYNVSEIDVFHRIDGEWERYFEGNLNYPKGLRKTEIDGENYLTVFLSNEVNEDNISETKLVFDNGDEDIIKSVVNKSSGNQIVTKIWYNEDLKWSNEENVEPRFTIIK</sequence>
<name>A0A9X1V5I0_9FLAO</name>